<evidence type="ECO:0000259" key="2">
    <source>
        <dbReference type="Pfam" id="PF18818"/>
    </source>
</evidence>
<dbReference type="Pfam" id="PF18818">
    <property type="entry name" value="MPTase-PolyVal"/>
    <property type="match status" value="1"/>
</dbReference>
<evidence type="ECO:0000313" key="3">
    <source>
        <dbReference type="EMBL" id="MCP3054940.1"/>
    </source>
</evidence>
<sequence length="302" mass="33349">MSRTSKFDVHQEITNRIVDAIETAGEYRLPWIRAKGGCFARPVNISSGNPYNGINIVSLWVSALASEFPSNVWGTYRQWQQNGCQVRKGEKSSLVVFYKTIAYDETDPETGETDQAERMIAKASWVFNSAQVEGYAHPSEDLPEGLTFDPIAKAEAFATATGAHVTEEGDRACYVPALDKIRMPERRRFVGTDTTTPAEGFYSTLCHELVHWSGAKTRLDRDLSGRFGSEHYAMEELVAELGAAFLCSDLGITQETRKDHAAYIANWLTVLKNDRKAIFTAASQASKAANYLASLEATEAAA</sequence>
<dbReference type="GO" id="GO:0003697">
    <property type="term" value="F:single-stranded DNA binding"/>
    <property type="evidence" value="ECO:0007669"/>
    <property type="project" value="InterPro"/>
</dbReference>
<evidence type="ECO:0000259" key="1">
    <source>
        <dbReference type="Pfam" id="PF08401"/>
    </source>
</evidence>
<dbReference type="PIRSF" id="PIRSF037112">
    <property type="entry name" value="Antirestriction_ArdC"/>
    <property type="match status" value="1"/>
</dbReference>
<feature type="domain" description="N-terminal" evidence="1">
    <location>
        <begin position="8"/>
        <end position="127"/>
    </location>
</feature>
<protein>
    <submittedName>
        <fullName evidence="3">Zincin-like metallopeptidase domain-containing protein</fullName>
    </submittedName>
</protein>
<accession>A0A9X2KF46</accession>
<proteinExistence type="predicted"/>
<dbReference type="RefSeq" id="WP_253963807.1">
    <property type="nucleotide sequence ID" value="NZ_JALHBS010000037.1"/>
</dbReference>
<gene>
    <name evidence="3" type="ORF">MJ956_07210</name>
</gene>
<dbReference type="Proteomes" id="UP001155220">
    <property type="component" value="Unassembled WGS sequence"/>
</dbReference>
<dbReference type="InterPro" id="IPR013610">
    <property type="entry name" value="ArdC_N"/>
</dbReference>
<dbReference type="AlphaFoldDB" id="A0A9X2KF46"/>
<organism evidence="3 4">
    <name type="scientific">Aurantimonas marianensis</name>
    <dbReference type="NCBI Taxonomy" id="2920428"/>
    <lineage>
        <taxon>Bacteria</taxon>
        <taxon>Pseudomonadati</taxon>
        <taxon>Pseudomonadota</taxon>
        <taxon>Alphaproteobacteria</taxon>
        <taxon>Hyphomicrobiales</taxon>
        <taxon>Aurantimonadaceae</taxon>
        <taxon>Aurantimonas</taxon>
    </lineage>
</organism>
<reference evidence="3" key="1">
    <citation type="submission" date="2022-03" db="EMBL/GenBank/DDBJ databases">
        <title>Aurantimonas Liuensis sp. Nov., isolated from the hadal seawater of the Mariana Trench.</title>
        <authorList>
            <person name="Liu R."/>
        </authorList>
    </citation>
    <scope>NUCLEOTIDE SEQUENCE</scope>
    <source>
        <strain evidence="3">LRZ36</strain>
    </source>
</reference>
<comment type="caution">
    <text evidence="3">The sequence shown here is derived from an EMBL/GenBank/DDBJ whole genome shotgun (WGS) entry which is preliminary data.</text>
</comment>
<name>A0A9X2KF46_9HYPH</name>
<dbReference type="EMBL" id="JALHBS010000037">
    <property type="protein sequence ID" value="MCP3054940.1"/>
    <property type="molecule type" value="Genomic_DNA"/>
</dbReference>
<feature type="domain" description="Polyvalent protein metallopeptidase" evidence="2">
    <location>
        <begin position="153"/>
        <end position="284"/>
    </location>
</feature>
<dbReference type="Pfam" id="PF08401">
    <property type="entry name" value="ArdcN"/>
    <property type="match status" value="1"/>
</dbReference>
<dbReference type="InterPro" id="IPR041459">
    <property type="entry name" value="MPTase-PolyVal"/>
</dbReference>
<dbReference type="InterPro" id="IPR017113">
    <property type="entry name" value="Antirestriction_ArdC"/>
</dbReference>
<keyword evidence="4" id="KW-1185">Reference proteome</keyword>
<evidence type="ECO:0000313" key="4">
    <source>
        <dbReference type="Proteomes" id="UP001155220"/>
    </source>
</evidence>